<feature type="domain" description="YncI copper-binding" evidence="2">
    <location>
        <begin position="26"/>
        <end position="74"/>
    </location>
</feature>
<protein>
    <recommendedName>
        <fullName evidence="2">YncI copper-binding domain-containing protein</fullName>
    </recommendedName>
</protein>
<comment type="caution">
    <text evidence="3">The sequence shown here is derived from an EMBL/GenBank/DDBJ whole genome shotgun (WGS) entry which is preliminary data.</text>
</comment>
<reference evidence="3 4" key="1">
    <citation type="submission" date="2013-09" db="EMBL/GenBank/DDBJ databases">
        <title>Genome sequencing of Phaeobacter antarcticus sp. nov. SM1211.</title>
        <authorList>
            <person name="Zhang X.-Y."/>
            <person name="Liu C."/>
            <person name="Chen X.-L."/>
            <person name="Xie B.-B."/>
            <person name="Qin Q.-L."/>
            <person name="Rong J.-C."/>
            <person name="Zhang Y.-Z."/>
        </authorList>
    </citation>
    <scope>NUCLEOTIDE SEQUENCE [LARGE SCALE GENOMIC DNA]</scope>
    <source>
        <strain evidence="3 4">SM1211</strain>
    </source>
</reference>
<keyword evidence="1" id="KW-0732">Signal</keyword>
<dbReference type="OrthoDB" id="9796962at2"/>
<evidence type="ECO:0000259" key="2">
    <source>
        <dbReference type="Pfam" id="PF07987"/>
    </source>
</evidence>
<accession>A0A2G8R1A2</accession>
<feature type="chain" id="PRO_5013593948" description="YncI copper-binding domain-containing protein" evidence="1">
    <location>
        <begin position="24"/>
        <end position="74"/>
    </location>
</feature>
<dbReference type="AlphaFoldDB" id="A0A2G8R1A2"/>
<dbReference type="Pfam" id="PF07987">
    <property type="entry name" value="DUF1775"/>
    <property type="match status" value="1"/>
</dbReference>
<evidence type="ECO:0000256" key="1">
    <source>
        <dbReference type="SAM" id="SignalP"/>
    </source>
</evidence>
<dbReference type="RefSeq" id="WP_143521000.1">
    <property type="nucleotide sequence ID" value="NZ_AWWI01000179.1"/>
</dbReference>
<dbReference type="Proteomes" id="UP000231259">
    <property type="component" value="Unassembled WGS sequence"/>
</dbReference>
<evidence type="ECO:0000313" key="4">
    <source>
        <dbReference type="Proteomes" id="UP000231259"/>
    </source>
</evidence>
<keyword evidence="4" id="KW-1185">Reference proteome</keyword>
<dbReference type="InterPro" id="IPR038507">
    <property type="entry name" value="YcnI-like_sf"/>
</dbReference>
<dbReference type="InterPro" id="IPR012533">
    <property type="entry name" value="YcnI-copper_dom"/>
</dbReference>
<dbReference type="EMBL" id="AWWI01000179">
    <property type="protein sequence ID" value="PIL14928.1"/>
    <property type="molecule type" value="Genomic_DNA"/>
</dbReference>
<evidence type="ECO:0000313" key="3">
    <source>
        <dbReference type="EMBL" id="PIL14928.1"/>
    </source>
</evidence>
<name>A0A2G8R1A2_9RHOB</name>
<proteinExistence type="predicted"/>
<feature type="signal peptide" evidence="1">
    <location>
        <begin position="1"/>
        <end position="23"/>
    </location>
</feature>
<gene>
    <name evidence="3" type="ORF">P775_26215</name>
</gene>
<organism evidence="3 4">
    <name type="scientific">Puniceibacterium antarcticum</name>
    <dbReference type="NCBI Taxonomy" id="1206336"/>
    <lineage>
        <taxon>Bacteria</taxon>
        <taxon>Pseudomonadati</taxon>
        <taxon>Pseudomonadota</taxon>
        <taxon>Alphaproteobacteria</taxon>
        <taxon>Rhodobacterales</taxon>
        <taxon>Paracoccaceae</taxon>
        <taxon>Puniceibacterium</taxon>
    </lineage>
</organism>
<dbReference type="Gene3D" id="2.60.40.2230">
    <property type="entry name" value="Uncharacterised protein YcnI-like PF07987, DUF1775"/>
    <property type="match status" value="1"/>
</dbReference>
<sequence length="74" mass="8123">MKYLNTTMIALFELGILVSTAQAQPTIEQAKAAVGATTKITLRDPHRCEGEARNDVRIDIPEGFYAHKPMPKPG</sequence>